<sequence>AQSSELGVHEQLLGRDKPHTCLECVKSFNQSSTLIYHWRIHAGERPYKCGECGR</sequence>
<dbReference type="PANTHER" id="PTHR23226">
    <property type="entry name" value="ZINC FINGER AND SCAN DOMAIN-CONTAINING"/>
    <property type="match status" value="1"/>
</dbReference>
<dbReference type="InterPro" id="IPR036236">
    <property type="entry name" value="Znf_C2H2_sf"/>
</dbReference>
<protein>
    <submittedName>
        <fullName evidence="9">ZN595 protein</fullName>
    </submittedName>
</protein>
<evidence type="ECO:0000259" key="8">
    <source>
        <dbReference type="PROSITE" id="PS50157"/>
    </source>
</evidence>
<dbReference type="GO" id="GO:0000981">
    <property type="term" value="F:DNA-binding transcription factor activity, RNA polymerase II-specific"/>
    <property type="evidence" value="ECO:0007669"/>
    <property type="project" value="TreeGrafter"/>
</dbReference>
<dbReference type="FunFam" id="3.30.160.60:FF:000478">
    <property type="entry name" value="Zinc finger protein 133"/>
    <property type="match status" value="1"/>
</dbReference>
<proteinExistence type="predicted"/>
<dbReference type="AlphaFoldDB" id="A0A7L2ZVG9"/>
<keyword evidence="2" id="KW-0479">Metal-binding</keyword>
<evidence type="ECO:0000256" key="5">
    <source>
        <dbReference type="ARBA" id="ARBA00022833"/>
    </source>
</evidence>
<dbReference type="PANTHER" id="PTHR23226:SF416">
    <property type="entry name" value="FI01424P"/>
    <property type="match status" value="1"/>
</dbReference>
<dbReference type="GO" id="GO:0008270">
    <property type="term" value="F:zinc ion binding"/>
    <property type="evidence" value="ECO:0007669"/>
    <property type="project" value="UniProtKB-KW"/>
</dbReference>
<dbReference type="PROSITE" id="PS50157">
    <property type="entry name" value="ZINC_FINGER_C2H2_2"/>
    <property type="match status" value="1"/>
</dbReference>
<dbReference type="InterPro" id="IPR013087">
    <property type="entry name" value="Znf_C2H2_type"/>
</dbReference>
<keyword evidence="10" id="KW-1185">Reference proteome</keyword>
<comment type="subcellular location">
    <subcellularLocation>
        <location evidence="1">Nucleus</location>
    </subcellularLocation>
</comment>
<evidence type="ECO:0000256" key="6">
    <source>
        <dbReference type="ARBA" id="ARBA00023242"/>
    </source>
</evidence>
<evidence type="ECO:0000256" key="4">
    <source>
        <dbReference type="ARBA" id="ARBA00022771"/>
    </source>
</evidence>
<gene>
    <name evidence="9" type="primary">Znf595</name>
    <name evidence="9" type="ORF">PRUFUL_R10773</name>
</gene>
<evidence type="ECO:0000313" key="10">
    <source>
        <dbReference type="Proteomes" id="UP000553798"/>
    </source>
</evidence>
<keyword evidence="6" id="KW-0539">Nucleus</keyword>
<evidence type="ECO:0000256" key="2">
    <source>
        <dbReference type="ARBA" id="ARBA00022723"/>
    </source>
</evidence>
<dbReference type="Gene3D" id="3.30.160.60">
    <property type="entry name" value="Classic Zinc Finger"/>
    <property type="match status" value="2"/>
</dbReference>
<keyword evidence="5" id="KW-0862">Zinc</keyword>
<dbReference type="GO" id="GO:0000978">
    <property type="term" value="F:RNA polymerase II cis-regulatory region sequence-specific DNA binding"/>
    <property type="evidence" value="ECO:0007669"/>
    <property type="project" value="TreeGrafter"/>
</dbReference>
<dbReference type="EMBL" id="VZTP01024959">
    <property type="protein sequence ID" value="NXT11293.1"/>
    <property type="molecule type" value="Genomic_DNA"/>
</dbReference>
<name>A0A7L2ZVG9_9PASE</name>
<reference evidence="9 10" key="1">
    <citation type="submission" date="2019-09" db="EMBL/GenBank/DDBJ databases">
        <title>Bird 10,000 Genomes (B10K) Project - Family phase.</title>
        <authorList>
            <person name="Zhang G."/>
        </authorList>
    </citation>
    <scope>NUCLEOTIDE SEQUENCE [LARGE SCALE GENOMIC DNA]</scope>
    <source>
        <strain evidence="9">B10K-DU-012-46</strain>
    </source>
</reference>
<feature type="non-terminal residue" evidence="9">
    <location>
        <position position="1"/>
    </location>
</feature>
<feature type="domain" description="C2H2-type" evidence="8">
    <location>
        <begin position="19"/>
        <end position="46"/>
    </location>
</feature>
<feature type="non-terminal residue" evidence="9">
    <location>
        <position position="54"/>
    </location>
</feature>
<keyword evidence="4 7" id="KW-0863">Zinc-finger</keyword>
<organism evidence="9 10">
    <name type="scientific">Prunella fulvescens</name>
    <name type="common">Brown accentor</name>
    <dbReference type="NCBI Taxonomy" id="670355"/>
    <lineage>
        <taxon>Eukaryota</taxon>
        <taxon>Metazoa</taxon>
        <taxon>Chordata</taxon>
        <taxon>Craniata</taxon>
        <taxon>Vertebrata</taxon>
        <taxon>Euteleostomi</taxon>
        <taxon>Archelosauria</taxon>
        <taxon>Archosauria</taxon>
        <taxon>Dinosauria</taxon>
        <taxon>Saurischia</taxon>
        <taxon>Theropoda</taxon>
        <taxon>Coelurosauria</taxon>
        <taxon>Aves</taxon>
        <taxon>Neognathae</taxon>
        <taxon>Neoaves</taxon>
        <taxon>Telluraves</taxon>
        <taxon>Australaves</taxon>
        <taxon>Passeriformes</taxon>
        <taxon>Passeroidea</taxon>
        <taxon>Prunellidae</taxon>
        <taxon>Prunella</taxon>
    </lineage>
</organism>
<evidence type="ECO:0000256" key="1">
    <source>
        <dbReference type="ARBA" id="ARBA00004123"/>
    </source>
</evidence>
<evidence type="ECO:0000256" key="3">
    <source>
        <dbReference type="ARBA" id="ARBA00022737"/>
    </source>
</evidence>
<evidence type="ECO:0000256" key="7">
    <source>
        <dbReference type="PROSITE-ProRule" id="PRU00042"/>
    </source>
</evidence>
<evidence type="ECO:0000313" key="9">
    <source>
        <dbReference type="EMBL" id="NXT11293.1"/>
    </source>
</evidence>
<keyword evidence="3" id="KW-0677">Repeat</keyword>
<dbReference type="Proteomes" id="UP000553798">
    <property type="component" value="Unassembled WGS sequence"/>
</dbReference>
<comment type="caution">
    <text evidence="9">The sequence shown here is derived from an EMBL/GenBank/DDBJ whole genome shotgun (WGS) entry which is preliminary data.</text>
</comment>
<accession>A0A7L2ZVG9</accession>
<dbReference type="GO" id="GO:0005634">
    <property type="term" value="C:nucleus"/>
    <property type="evidence" value="ECO:0007669"/>
    <property type="project" value="UniProtKB-SubCell"/>
</dbReference>
<dbReference type="PROSITE" id="PS00028">
    <property type="entry name" value="ZINC_FINGER_C2H2_1"/>
    <property type="match status" value="1"/>
</dbReference>
<dbReference type="SUPFAM" id="SSF57667">
    <property type="entry name" value="beta-beta-alpha zinc fingers"/>
    <property type="match status" value="1"/>
</dbReference>